<dbReference type="Pfam" id="PF02625">
    <property type="entry name" value="XdhC_CoxI"/>
    <property type="match status" value="1"/>
</dbReference>
<gene>
    <name evidence="3" type="ORF">E4100_03125</name>
</gene>
<evidence type="ECO:0000259" key="2">
    <source>
        <dbReference type="Pfam" id="PF13478"/>
    </source>
</evidence>
<comment type="caution">
    <text evidence="3">The sequence shown here is derived from an EMBL/GenBank/DDBJ whole genome shotgun (WGS) entry which is preliminary data.</text>
</comment>
<dbReference type="InterPro" id="IPR052698">
    <property type="entry name" value="MoCofactor_Util/Proc"/>
</dbReference>
<evidence type="ECO:0000313" key="3">
    <source>
        <dbReference type="EMBL" id="TFZ41105.1"/>
    </source>
</evidence>
<dbReference type="InterPro" id="IPR003777">
    <property type="entry name" value="XdhC_CoxI"/>
</dbReference>
<proteinExistence type="predicted"/>
<reference evidence="3 4" key="1">
    <citation type="submission" date="2019-03" db="EMBL/GenBank/DDBJ databases">
        <title>Draft genome sequence data and analysis of a Fermenting Bacterium, Soehngenia longevitae strain 1933PT, isolated from petroleum reservoir in Azerbaijan.</title>
        <authorList>
            <person name="Grouzdev D.S."/>
            <person name="Bidzhieva S.K."/>
            <person name="Sokolova D.S."/>
            <person name="Tourova T.P."/>
            <person name="Poltaraus A.B."/>
            <person name="Nazina T.N."/>
        </authorList>
    </citation>
    <scope>NUCLEOTIDE SEQUENCE [LARGE SCALE GENOMIC DNA]</scope>
    <source>
        <strain evidence="3 4">1933P</strain>
    </source>
</reference>
<dbReference type="OrthoDB" id="9773039at2"/>
<feature type="domain" description="XdhC Rossmann" evidence="2">
    <location>
        <begin position="106"/>
        <end position="248"/>
    </location>
</feature>
<sequence length="262" mass="28577">MDINILKKIVELSNEDVIFAHAIIINAKGSTPREIGADMIVLENGETIGTIGGGALELKVIDLAKSCMKTNTSATYNLPLNSPDIGMICGGEVDVFIEIYKAKPKLIICGAGHVGKALYEIGKTLNFKISVFDDREDYLNKTRFPDADELVLGSISENLSKYPIDENSYICIVTRSHREDCEALKAVVESNAKYVGLMGSKKKIKEIFDELLSNGIDENKLSKVKSPIGLDIATNSPEELAISIIAEILAVKNNKLKSPFNN</sequence>
<dbReference type="RefSeq" id="WP_135270586.1">
    <property type="nucleotide sequence ID" value="NZ_SRIB01000003.1"/>
</dbReference>
<accession>A0A4Z0D889</accession>
<dbReference type="Gene3D" id="3.40.50.720">
    <property type="entry name" value="NAD(P)-binding Rossmann-like Domain"/>
    <property type="match status" value="1"/>
</dbReference>
<protein>
    <submittedName>
        <fullName evidence="3">Xanthine dehydrogenase</fullName>
    </submittedName>
</protein>
<dbReference type="EMBL" id="SRIB01000003">
    <property type="protein sequence ID" value="TFZ41105.1"/>
    <property type="molecule type" value="Genomic_DNA"/>
</dbReference>
<evidence type="ECO:0000259" key="1">
    <source>
        <dbReference type="Pfam" id="PF02625"/>
    </source>
</evidence>
<dbReference type="PANTHER" id="PTHR30388:SF6">
    <property type="entry name" value="XANTHINE DEHYDROGENASE SUBUNIT A-RELATED"/>
    <property type="match status" value="1"/>
</dbReference>
<name>A0A4Z0D889_9FIRM</name>
<dbReference type="Proteomes" id="UP000298381">
    <property type="component" value="Unassembled WGS sequence"/>
</dbReference>
<evidence type="ECO:0000313" key="4">
    <source>
        <dbReference type="Proteomes" id="UP000298381"/>
    </source>
</evidence>
<dbReference type="InterPro" id="IPR027051">
    <property type="entry name" value="XdhC_Rossmann_dom"/>
</dbReference>
<dbReference type="PANTHER" id="PTHR30388">
    <property type="entry name" value="ALDEHYDE OXIDOREDUCTASE MOLYBDENUM COFACTOR ASSEMBLY PROTEIN"/>
    <property type="match status" value="1"/>
</dbReference>
<dbReference type="Pfam" id="PF13478">
    <property type="entry name" value="XdhC_C"/>
    <property type="match status" value="1"/>
</dbReference>
<feature type="domain" description="XdhC- CoxI" evidence="1">
    <location>
        <begin position="19"/>
        <end position="75"/>
    </location>
</feature>
<keyword evidence="4" id="KW-1185">Reference proteome</keyword>
<dbReference type="AlphaFoldDB" id="A0A4Z0D889"/>
<organism evidence="3 4">
    <name type="scientific">Soehngenia longivitae</name>
    <dbReference type="NCBI Taxonomy" id="2562294"/>
    <lineage>
        <taxon>Bacteria</taxon>
        <taxon>Bacillati</taxon>
        <taxon>Bacillota</taxon>
        <taxon>Tissierellia</taxon>
        <taxon>Tissierellales</taxon>
        <taxon>Tissierellaceae</taxon>
        <taxon>Soehngenia</taxon>
    </lineage>
</organism>